<keyword evidence="2" id="KW-1185">Reference proteome</keyword>
<dbReference type="GO" id="GO:0003676">
    <property type="term" value="F:nucleic acid binding"/>
    <property type="evidence" value="ECO:0007669"/>
    <property type="project" value="InterPro"/>
</dbReference>
<evidence type="ECO:0000313" key="1">
    <source>
        <dbReference type="Ensembl" id="ENSOABP00000003850.1"/>
    </source>
</evidence>
<reference evidence="1" key="2">
    <citation type="submission" date="2025-09" db="UniProtKB">
        <authorList>
            <consortium name="Ensembl"/>
        </authorList>
    </citation>
    <scope>IDENTIFICATION</scope>
</reference>
<protein>
    <recommendedName>
        <fullName evidence="3">Tc1-like transposase DDE domain-containing protein</fullName>
    </recommendedName>
</protein>
<dbReference type="Ensembl" id="ENSOABT00000003998.2">
    <property type="protein sequence ID" value="ENSOABP00000003850.1"/>
    <property type="gene ID" value="ENSOABG00000002276.2"/>
</dbReference>
<name>A0A668RMV1_OREAU</name>
<sequence length="56" mass="6508">MLQRDNAHPNTARNARGVKAFLDQEHIQTLPWLAFSPNMCPTEHAWEMLGRHFHQG</sequence>
<evidence type="ECO:0008006" key="3">
    <source>
        <dbReference type="Google" id="ProtNLM"/>
    </source>
</evidence>
<reference evidence="1" key="1">
    <citation type="submission" date="2025-08" db="UniProtKB">
        <authorList>
            <consortium name="Ensembl"/>
        </authorList>
    </citation>
    <scope>IDENTIFICATION</scope>
</reference>
<dbReference type="Proteomes" id="UP000472276">
    <property type="component" value="Unassembled WGS sequence"/>
</dbReference>
<dbReference type="OMA" id="NMCPTEH"/>
<organism evidence="1 2">
    <name type="scientific">Oreochromis aureus</name>
    <name type="common">Israeli tilapia</name>
    <name type="synonym">Chromis aureus</name>
    <dbReference type="NCBI Taxonomy" id="47969"/>
    <lineage>
        <taxon>Eukaryota</taxon>
        <taxon>Metazoa</taxon>
        <taxon>Chordata</taxon>
        <taxon>Craniata</taxon>
        <taxon>Vertebrata</taxon>
        <taxon>Euteleostomi</taxon>
        <taxon>Actinopterygii</taxon>
        <taxon>Neopterygii</taxon>
        <taxon>Teleostei</taxon>
        <taxon>Neoteleostei</taxon>
        <taxon>Acanthomorphata</taxon>
        <taxon>Ovalentaria</taxon>
        <taxon>Cichlomorphae</taxon>
        <taxon>Cichliformes</taxon>
        <taxon>Cichlidae</taxon>
        <taxon>African cichlids</taxon>
        <taxon>Pseudocrenilabrinae</taxon>
        <taxon>Oreochromini</taxon>
        <taxon>Oreochromis</taxon>
    </lineage>
</organism>
<accession>A0A668RMV1</accession>
<proteinExistence type="predicted"/>
<dbReference type="AlphaFoldDB" id="A0A668RMV1"/>
<dbReference type="InterPro" id="IPR036397">
    <property type="entry name" value="RNaseH_sf"/>
</dbReference>
<dbReference type="Gene3D" id="3.30.420.10">
    <property type="entry name" value="Ribonuclease H-like superfamily/Ribonuclease H"/>
    <property type="match status" value="1"/>
</dbReference>
<evidence type="ECO:0000313" key="2">
    <source>
        <dbReference type="Proteomes" id="UP000472276"/>
    </source>
</evidence>